<dbReference type="KEGG" id="pfer:IRI77_06500"/>
<proteinExistence type="predicted"/>
<dbReference type="RefSeq" id="WP_194451260.1">
    <property type="nucleotide sequence ID" value="NZ_CP063849.1"/>
</dbReference>
<sequence>MPDQSSYDYAVLRLVPRVEREEFINAGVIVYCRQLRFLGVFIHMDAARLQALWPEADVEEFRTRLEAFQRIAAGDPEAGPIAQLTQSERFYWLAAPRSTVIQVSPIHSGLCTSPKEGLESLCHRLLAATTIA</sequence>
<name>A0A7S7NTL8_PALFE</name>
<reference evidence="1 2" key="1">
    <citation type="submission" date="2020-10" db="EMBL/GenBank/DDBJ databases">
        <title>Complete genome sequence of Paludibaculum fermentans P105T, a facultatively anaerobic acidobacterium capable of dissimilatory Fe(III) reduction.</title>
        <authorList>
            <person name="Dedysh S.N."/>
            <person name="Beletsky A.V."/>
            <person name="Kulichevskaya I.S."/>
            <person name="Mardanov A.V."/>
            <person name="Ravin N.V."/>
        </authorList>
    </citation>
    <scope>NUCLEOTIDE SEQUENCE [LARGE SCALE GENOMIC DNA]</scope>
    <source>
        <strain evidence="1 2">P105</strain>
    </source>
</reference>
<keyword evidence="2" id="KW-1185">Reference proteome</keyword>
<protein>
    <submittedName>
        <fullName evidence="1">DUF3037 domain-containing protein</fullName>
    </submittedName>
</protein>
<dbReference type="Proteomes" id="UP000593892">
    <property type="component" value="Chromosome"/>
</dbReference>
<dbReference type="Pfam" id="PF11236">
    <property type="entry name" value="DUF3037"/>
    <property type="match status" value="1"/>
</dbReference>
<dbReference type="InterPro" id="IPR021398">
    <property type="entry name" value="DUF3037"/>
</dbReference>
<organism evidence="1 2">
    <name type="scientific">Paludibaculum fermentans</name>
    <dbReference type="NCBI Taxonomy" id="1473598"/>
    <lineage>
        <taxon>Bacteria</taxon>
        <taxon>Pseudomonadati</taxon>
        <taxon>Acidobacteriota</taxon>
        <taxon>Terriglobia</taxon>
        <taxon>Bryobacterales</taxon>
        <taxon>Bryobacteraceae</taxon>
        <taxon>Paludibaculum</taxon>
    </lineage>
</organism>
<evidence type="ECO:0000313" key="1">
    <source>
        <dbReference type="EMBL" id="QOY89598.1"/>
    </source>
</evidence>
<dbReference type="AlphaFoldDB" id="A0A7S7NTL8"/>
<evidence type="ECO:0000313" key="2">
    <source>
        <dbReference type="Proteomes" id="UP000593892"/>
    </source>
</evidence>
<gene>
    <name evidence="1" type="ORF">IRI77_06500</name>
</gene>
<accession>A0A7S7NTL8</accession>
<dbReference type="EMBL" id="CP063849">
    <property type="protein sequence ID" value="QOY89598.1"/>
    <property type="molecule type" value="Genomic_DNA"/>
</dbReference>